<dbReference type="SUPFAM" id="SSF52151">
    <property type="entry name" value="FabD/lysophospholipase-like"/>
    <property type="match status" value="1"/>
</dbReference>
<evidence type="ECO:0000259" key="2">
    <source>
        <dbReference type="PROSITE" id="PS51635"/>
    </source>
</evidence>
<dbReference type="PROSITE" id="PS51635">
    <property type="entry name" value="PNPLA"/>
    <property type="match status" value="1"/>
</dbReference>
<accession>A0A1I4HS82</accession>
<sequence>MSETDQTKVAIACQGGGSHTAFTAGVLDRLLEEHRSDYRITAFSGTSGGAVCSLAVWYGLRTGNTPTAGDKRARELLEQVWDDIKVKTYVEQLTNTGLIQMQRFAEMGFPVPQIAPKRNPFTPAGEERFRAILEGIADEDAIEELVQDLPEDESNEPPKSPEQPWLYVSAVDAIDGSFEIFSDWPEDSGNPTTRAMEGAHTSHASNEEVPFRYLYQELLTDVRRPLTLDAVVASAAVPTLFSGVRLGNDDKRIYWDGLFSQNPPVRNLLRGIKDRTKKPDEIWLIRINPTVHERELDDLEDIADRRNELAGSLSLYQELYHIRRVNKWLKEGKLRLPLDDESEDVQRRYKPIKVRLIELEEGDDQPIEELRNLTPASKLDRRPEFIEQLKTQGRAQANQFLASYRQGVKDNVIVGAEAEED</sequence>
<dbReference type="Proteomes" id="UP000199607">
    <property type="component" value="Unassembled WGS sequence"/>
</dbReference>
<keyword evidence="1" id="KW-0443">Lipid metabolism</keyword>
<dbReference type="InterPro" id="IPR016035">
    <property type="entry name" value="Acyl_Trfase/lysoPLipase"/>
</dbReference>
<dbReference type="GO" id="GO:0006629">
    <property type="term" value="P:lipid metabolic process"/>
    <property type="evidence" value="ECO:0007669"/>
    <property type="project" value="UniProtKB-KW"/>
</dbReference>
<organism evidence="3 4">
    <name type="scientific">Halogranum rubrum</name>
    <dbReference type="NCBI Taxonomy" id="553466"/>
    <lineage>
        <taxon>Archaea</taxon>
        <taxon>Methanobacteriati</taxon>
        <taxon>Methanobacteriota</taxon>
        <taxon>Stenosarchaea group</taxon>
        <taxon>Halobacteria</taxon>
        <taxon>Halobacteriales</taxon>
        <taxon>Haloferacaceae</taxon>
    </lineage>
</organism>
<protein>
    <submittedName>
        <fullName evidence="3">NTE family protein</fullName>
    </submittedName>
</protein>
<feature type="domain" description="PNPLA" evidence="2">
    <location>
        <begin position="11"/>
        <end position="269"/>
    </location>
</feature>
<evidence type="ECO:0000256" key="1">
    <source>
        <dbReference type="ARBA" id="ARBA00023098"/>
    </source>
</evidence>
<gene>
    <name evidence="3" type="ORF">SAMN04487950_3811</name>
</gene>
<dbReference type="Pfam" id="PF01734">
    <property type="entry name" value="Patatin"/>
    <property type="match status" value="1"/>
</dbReference>
<dbReference type="STRING" id="553466.SAMN04487950_3811"/>
<proteinExistence type="predicted"/>
<reference evidence="4" key="1">
    <citation type="submission" date="2016-10" db="EMBL/GenBank/DDBJ databases">
        <authorList>
            <person name="Varghese N."/>
            <person name="Submissions S."/>
        </authorList>
    </citation>
    <scope>NUCLEOTIDE SEQUENCE [LARGE SCALE GENOMIC DNA]</scope>
    <source>
        <strain evidence="4">CGMCC 1.7738</strain>
    </source>
</reference>
<dbReference type="InterPro" id="IPR002641">
    <property type="entry name" value="PNPLA_dom"/>
</dbReference>
<keyword evidence="4" id="KW-1185">Reference proteome</keyword>
<dbReference type="Gene3D" id="3.40.1090.10">
    <property type="entry name" value="Cytosolic phospholipase A2 catalytic domain"/>
    <property type="match status" value="2"/>
</dbReference>
<name>A0A1I4HS82_9EURY</name>
<dbReference type="EMBL" id="FOTC01000006">
    <property type="protein sequence ID" value="SFL45138.1"/>
    <property type="molecule type" value="Genomic_DNA"/>
</dbReference>
<dbReference type="RefSeq" id="WP_089871472.1">
    <property type="nucleotide sequence ID" value="NZ_FOTC01000006.1"/>
</dbReference>
<dbReference type="AlphaFoldDB" id="A0A1I4HS82"/>
<evidence type="ECO:0000313" key="3">
    <source>
        <dbReference type="EMBL" id="SFL45138.1"/>
    </source>
</evidence>
<evidence type="ECO:0000313" key="4">
    <source>
        <dbReference type="Proteomes" id="UP000199607"/>
    </source>
</evidence>